<evidence type="ECO:0000313" key="2">
    <source>
        <dbReference type="Proteomes" id="UP001470230"/>
    </source>
</evidence>
<dbReference type="EMBL" id="JAPFFF010000005">
    <property type="protein sequence ID" value="KAK8890102.1"/>
    <property type="molecule type" value="Genomic_DNA"/>
</dbReference>
<organism evidence="1 2">
    <name type="scientific">Tritrichomonas musculus</name>
    <dbReference type="NCBI Taxonomy" id="1915356"/>
    <lineage>
        <taxon>Eukaryota</taxon>
        <taxon>Metamonada</taxon>
        <taxon>Parabasalia</taxon>
        <taxon>Tritrichomonadida</taxon>
        <taxon>Tritrichomonadidae</taxon>
        <taxon>Tritrichomonas</taxon>
    </lineage>
</organism>
<gene>
    <name evidence="1" type="ORF">M9Y10_034862</name>
</gene>
<proteinExistence type="predicted"/>
<protein>
    <submittedName>
        <fullName evidence="1">Uncharacterized protein</fullName>
    </submittedName>
</protein>
<dbReference type="Proteomes" id="UP001470230">
    <property type="component" value="Unassembled WGS sequence"/>
</dbReference>
<evidence type="ECO:0000313" key="1">
    <source>
        <dbReference type="EMBL" id="KAK8890102.1"/>
    </source>
</evidence>
<accession>A0ABR2KI49</accession>
<keyword evidence="2" id="KW-1185">Reference proteome</keyword>
<sequence length="179" mass="21051">MDKKWKWSYNFLKFGQKVEVGKSIEIKLNINLEQSMPRLKKKELNLKQYKDKENNRENERNENIRRALIFVIALLYCGFPESLSQDFSILIGDHPPTYYFLHLALEMINPIVQKLVANSTAKAREEMPEKATACMDGSWDHKQDRKLLIYDIICIETQKIIDFVLIIRKSEKKQGNTTV</sequence>
<name>A0ABR2KI49_9EUKA</name>
<reference evidence="1 2" key="1">
    <citation type="submission" date="2024-04" db="EMBL/GenBank/DDBJ databases">
        <title>Tritrichomonas musculus Genome.</title>
        <authorList>
            <person name="Alves-Ferreira E."/>
            <person name="Grigg M."/>
            <person name="Lorenzi H."/>
            <person name="Galac M."/>
        </authorList>
    </citation>
    <scope>NUCLEOTIDE SEQUENCE [LARGE SCALE GENOMIC DNA]</scope>
    <source>
        <strain evidence="1 2">EAF2021</strain>
    </source>
</reference>
<comment type="caution">
    <text evidence="1">The sequence shown here is derived from an EMBL/GenBank/DDBJ whole genome shotgun (WGS) entry which is preliminary data.</text>
</comment>